<dbReference type="RefSeq" id="WP_189493791.1">
    <property type="nucleotide sequence ID" value="NZ_BMZG01000012.1"/>
</dbReference>
<evidence type="ECO:0000313" key="2">
    <source>
        <dbReference type="Proteomes" id="UP000614287"/>
    </source>
</evidence>
<reference evidence="1" key="1">
    <citation type="journal article" date="2014" name="Int. J. Syst. Evol. Microbiol.">
        <title>Complete genome sequence of Corynebacterium casei LMG S-19264T (=DSM 44701T), isolated from a smear-ripened cheese.</title>
        <authorList>
            <consortium name="US DOE Joint Genome Institute (JGI-PGF)"/>
            <person name="Walter F."/>
            <person name="Albersmeier A."/>
            <person name="Kalinowski J."/>
            <person name="Ruckert C."/>
        </authorList>
    </citation>
    <scope>NUCLEOTIDE SEQUENCE</scope>
    <source>
        <strain evidence="1">KCTC 32501</strain>
    </source>
</reference>
<dbReference type="AlphaFoldDB" id="A0A8J3CPF3"/>
<accession>A0A8J3CPF3</accession>
<organism evidence="1 2">
    <name type="scientific">Formosimonas limnophila</name>
    <dbReference type="NCBI Taxonomy" id="1384487"/>
    <lineage>
        <taxon>Bacteria</taxon>
        <taxon>Pseudomonadati</taxon>
        <taxon>Pseudomonadota</taxon>
        <taxon>Betaproteobacteria</taxon>
        <taxon>Burkholderiales</taxon>
        <taxon>Burkholderiaceae</taxon>
        <taxon>Formosimonas</taxon>
    </lineage>
</organism>
<comment type="caution">
    <text evidence="1">The sequence shown here is derived from an EMBL/GenBank/DDBJ whole genome shotgun (WGS) entry which is preliminary data.</text>
</comment>
<dbReference type="Pfam" id="PF13489">
    <property type="entry name" value="Methyltransf_23"/>
    <property type="match status" value="1"/>
</dbReference>
<dbReference type="SUPFAM" id="SSF53335">
    <property type="entry name" value="S-adenosyl-L-methionine-dependent methyltransferases"/>
    <property type="match status" value="1"/>
</dbReference>
<evidence type="ECO:0000313" key="1">
    <source>
        <dbReference type="EMBL" id="GHA78601.1"/>
    </source>
</evidence>
<dbReference type="EMBL" id="BMZG01000012">
    <property type="protein sequence ID" value="GHA78601.1"/>
    <property type="molecule type" value="Genomic_DNA"/>
</dbReference>
<dbReference type="PANTHER" id="PTHR43861">
    <property type="entry name" value="TRANS-ACONITATE 2-METHYLTRANSFERASE-RELATED"/>
    <property type="match status" value="1"/>
</dbReference>
<dbReference type="PANTHER" id="PTHR43861:SF6">
    <property type="entry name" value="METHYLTRANSFERASE TYPE 11"/>
    <property type="match status" value="1"/>
</dbReference>
<protein>
    <recommendedName>
        <fullName evidence="3">Methyltransferase domain-containing protein</fullName>
    </recommendedName>
</protein>
<name>A0A8J3CPF3_9BURK</name>
<proteinExistence type="predicted"/>
<evidence type="ECO:0008006" key="3">
    <source>
        <dbReference type="Google" id="ProtNLM"/>
    </source>
</evidence>
<sequence>MAYTPIWHSLNETGTHSAPVYSEHERFEIRGHFAFPPQHLLDIGCAQGSVSAALKRDYPELSVWGIELNTEAADIAQQRLDVVSRLPLTEQTPNELTELANIDTVLLLDVLEHMYQPWQTLQFLSHHLAKHAQVIVILPCVMHINLLHDLSHGDWQYQQWGSLDVTHLRFFTPYEMRKMFYETGFKVESVSHQVLQTEANQSFSADSVYPQWLEFEHMKLKVRDFEHWYDLHAVGLIFRIRIADDNELSADEYALRHSPHRPTLAFGG</sequence>
<reference evidence="1" key="2">
    <citation type="submission" date="2020-09" db="EMBL/GenBank/DDBJ databases">
        <authorList>
            <person name="Sun Q."/>
            <person name="Kim S."/>
        </authorList>
    </citation>
    <scope>NUCLEOTIDE SEQUENCE</scope>
    <source>
        <strain evidence="1">KCTC 32501</strain>
    </source>
</reference>
<dbReference type="Proteomes" id="UP000614287">
    <property type="component" value="Unassembled WGS sequence"/>
</dbReference>
<gene>
    <name evidence="1" type="ORF">GCM10009007_19640</name>
</gene>
<dbReference type="Gene3D" id="3.40.50.150">
    <property type="entry name" value="Vaccinia Virus protein VP39"/>
    <property type="match status" value="1"/>
</dbReference>
<dbReference type="InterPro" id="IPR029063">
    <property type="entry name" value="SAM-dependent_MTases_sf"/>
</dbReference>
<keyword evidence="2" id="KW-1185">Reference proteome</keyword>